<dbReference type="GO" id="GO:0000428">
    <property type="term" value="C:DNA-directed RNA polymerase complex"/>
    <property type="evidence" value="ECO:0007669"/>
    <property type="project" value="UniProtKB-KW"/>
</dbReference>
<dbReference type="PROSITE" id="PS50044">
    <property type="entry name" value="SIGMA54_3"/>
    <property type="match status" value="1"/>
</dbReference>
<dbReference type="NCBIfam" id="NF009118">
    <property type="entry name" value="PRK12469.1"/>
    <property type="match status" value="1"/>
</dbReference>
<evidence type="ECO:0000259" key="12">
    <source>
        <dbReference type="Pfam" id="PF04963"/>
    </source>
</evidence>
<evidence type="ECO:0000313" key="13">
    <source>
        <dbReference type="EMBL" id="KPB01903.1"/>
    </source>
</evidence>
<keyword evidence="8 9" id="KW-0804">Transcription</keyword>
<feature type="region of interest" description="Disordered" evidence="10">
    <location>
        <begin position="62"/>
        <end position="84"/>
    </location>
</feature>
<dbReference type="InterPro" id="IPR007634">
    <property type="entry name" value="RNA_pol_sigma_54_DNA-bd"/>
</dbReference>
<dbReference type="PROSITE" id="PS00718">
    <property type="entry name" value="SIGMA54_2"/>
    <property type="match status" value="1"/>
</dbReference>
<dbReference type="GO" id="GO:0016987">
    <property type="term" value="F:sigma factor activity"/>
    <property type="evidence" value="ECO:0007669"/>
    <property type="project" value="UniProtKB-KW"/>
</dbReference>
<evidence type="ECO:0000256" key="7">
    <source>
        <dbReference type="ARBA" id="ARBA00023125"/>
    </source>
</evidence>
<dbReference type="GO" id="GO:0016779">
    <property type="term" value="F:nucleotidyltransferase activity"/>
    <property type="evidence" value="ECO:0007669"/>
    <property type="project" value="UniProtKB-KW"/>
</dbReference>
<dbReference type="RefSeq" id="WP_053998430.1">
    <property type="nucleotide sequence ID" value="NZ_JXMU01000007.1"/>
</dbReference>
<evidence type="ECO:0000259" key="11">
    <source>
        <dbReference type="Pfam" id="PF04552"/>
    </source>
</evidence>
<name>A0A0M9GNF7_9HYPH</name>
<dbReference type="EMBL" id="JXMU01000007">
    <property type="protein sequence ID" value="KPB01903.1"/>
    <property type="molecule type" value="Genomic_DNA"/>
</dbReference>
<keyword evidence="7 9" id="KW-0238">DNA-binding</keyword>
<dbReference type="InterPro" id="IPR000394">
    <property type="entry name" value="RNA_pol_sigma_54"/>
</dbReference>
<evidence type="ECO:0000256" key="1">
    <source>
        <dbReference type="ARBA" id="ARBA00008798"/>
    </source>
</evidence>
<protein>
    <recommendedName>
        <fullName evidence="9">RNA polymerase sigma-54 factor</fullName>
    </recommendedName>
</protein>
<feature type="region of interest" description="Disordered" evidence="10">
    <location>
        <begin position="501"/>
        <end position="520"/>
    </location>
</feature>
<comment type="caution">
    <text evidence="13">The sequence shown here is derived from an EMBL/GenBank/DDBJ whole genome shotgun (WGS) entry which is preliminary data.</text>
</comment>
<keyword evidence="6 9" id="KW-0731">Sigma factor</keyword>
<evidence type="ECO:0000256" key="8">
    <source>
        <dbReference type="ARBA" id="ARBA00023163"/>
    </source>
</evidence>
<dbReference type="Gene3D" id="1.10.10.1330">
    <property type="entry name" value="RNA polymerase sigma-54 factor, core-binding domain"/>
    <property type="match status" value="1"/>
</dbReference>
<keyword evidence="4 9" id="KW-0548">Nucleotidyltransferase</keyword>
<dbReference type="OrthoDB" id="9814402at2"/>
<dbReference type="NCBIfam" id="NF004596">
    <property type="entry name" value="PRK05932.1-3"/>
    <property type="match status" value="1"/>
</dbReference>
<evidence type="ECO:0000256" key="9">
    <source>
        <dbReference type="PIRNR" id="PIRNR000774"/>
    </source>
</evidence>
<comment type="function">
    <text evidence="9">Sigma factors are initiation factors that promote the attachment of RNA polymerase to specific initiation sites and are then released.</text>
</comment>
<dbReference type="PIRSF" id="PIRSF000774">
    <property type="entry name" value="RpoN"/>
    <property type="match status" value="1"/>
</dbReference>
<dbReference type="GO" id="GO:0006352">
    <property type="term" value="P:DNA-templated transcription initiation"/>
    <property type="evidence" value="ECO:0007669"/>
    <property type="project" value="InterPro"/>
</dbReference>
<gene>
    <name evidence="13" type="ORF">SU32_05945</name>
</gene>
<accession>A0A0M9GNF7</accession>
<dbReference type="STRING" id="1514904.SU32_05945"/>
<keyword evidence="2 9" id="KW-0240">DNA-directed RNA polymerase</keyword>
<evidence type="ECO:0000256" key="2">
    <source>
        <dbReference type="ARBA" id="ARBA00022478"/>
    </source>
</evidence>
<dbReference type="Pfam" id="PF04963">
    <property type="entry name" value="Sigma54_CBD"/>
    <property type="match status" value="1"/>
</dbReference>
<dbReference type="PATRIC" id="fig|1514904.3.peg.3213"/>
<evidence type="ECO:0000313" key="14">
    <source>
        <dbReference type="Proteomes" id="UP000038011"/>
    </source>
</evidence>
<evidence type="ECO:0000256" key="5">
    <source>
        <dbReference type="ARBA" id="ARBA00023015"/>
    </source>
</evidence>
<comment type="similarity">
    <text evidence="1 9">Belongs to the sigma-54 factor family.</text>
</comment>
<evidence type="ECO:0000256" key="3">
    <source>
        <dbReference type="ARBA" id="ARBA00022679"/>
    </source>
</evidence>
<keyword evidence="5 9" id="KW-0805">Transcription regulation</keyword>
<feature type="domain" description="RNA polymerase sigma factor 54 core-binding" evidence="12">
    <location>
        <begin position="145"/>
        <end position="332"/>
    </location>
</feature>
<dbReference type="AlphaFoldDB" id="A0A0M9GNF7"/>
<feature type="domain" description="RNA polymerase sigma factor 54 DNA-binding" evidence="11">
    <location>
        <begin position="347"/>
        <end position="507"/>
    </location>
</feature>
<proteinExistence type="inferred from homology"/>
<dbReference type="GO" id="GO:0001216">
    <property type="term" value="F:DNA-binding transcription activator activity"/>
    <property type="evidence" value="ECO:0007669"/>
    <property type="project" value="InterPro"/>
</dbReference>
<feature type="compositionally biased region" description="Low complexity" evidence="10">
    <location>
        <begin position="123"/>
        <end position="136"/>
    </location>
</feature>
<keyword evidence="3 9" id="KW-0808">Transferase</keyword>
<dbReference type="GO" id="GO:0003677">
    <property type="term" value="F:DNA binding"/>
    <property type="evidence" value="ECO:0007669"/>
    <property type="project" value="UniProtKB-KW"/>
</dbReference>
<dbReference type="Gene3D" id="1.10.10.60">
    <property type="entry name" value="Homeodomain-like"/>
    <property type="match status" value="1"/>
</dbReference>
<dbReference type="PANTHER" id="PTHR32248:SF4">
    <property type="entry name" value="RNA POLYMERASE SIGMA-54 FACTOR"/>
    <property type="match status" value="1"/>
</dbReference>
<evidence type="ECO:0000256" key="4">
    <source>
        <dbReference type="ARBA" id="ARBA00022695"/>
    </source>
</evidence>
<evidence type="ECO:0000256" key="6">
    <source>
        <dbReference type="ARBA" id="ARBA00023082"/>
    </source>
</evidence>
<reference evidence="13 14" key="1">
    <citation type="submission" date="2015-01" db="EMBL/GenBank/DDBJ databases">
        <title>Ahrensia donghaiensis sp. nov., a novel dimethylsulphoniopropionate-cleavage bacterium isolated from seawater and emended descriptions of the genus Ahrensia and Ahrensia kielensis.</title>
        <authorList>
            <person name="Liu J."/>
        </authorList>
    </citation>
    <scope>NUCLEOTIDE SEQUENCE [LARGE SCALE GENOMIC DNA]</scope>
    <source>
        <strain evidence="13 14">LZD062</strain>
    </source>
</reference>
<dbReference type="Pfam" id="PF00309">
    <property type="entry name" value="Sigma54_AID"/>
    <property type="match status" value="1"/>
</dbReference>
<dbReference type="PRINTS" id="PR00045">
    <property type="entry name" value="SIGMA54FCT"/>
</dbReference>
<sequence>MALNARLNLRQTQSLKMTPQLLQSIKLLQFTQVELEQFIESQIESNPLLKQTSREDEAYADRDAGFGSIQDRTSNERNTDWDNSELEVSAAAISDKLDSSLENIFPDDPGNGDGAMPDQLKQAGSASGAAPGLPSSRNTDDEYTLENIAQSQLSLREVIEQQTPFIFKTVSDHAIARELTDALDERGYIELDLPAICERLNCEEEDVLAVLERLQSCDPAGVFARNLSECLRLQCERNHRLDPAMNALLDNLELLAKRDFKALGQICGVDDSDLLDMLGEIKRLDPRPGLRFEASSTQAIVHDVEVSQTPDKSWRIELNSDALPKVIVDRQYFNEVSGSKLKKEEKSFIADCMASATWLERSLDQRAITILKVTTEIVKQQDGFFLHGVSSLKPMTMKMVADAIDMHESTVSRVASNKYMMTPRGLFELRYFFTVAISGTAGGAEDHSSESVRQRIRDLIKEETVQKVLSDDALVDILRAEGIEIARRTVAKYREAMNIASSVQRRREKRAQQASEQKHH</sequence>
<feature type="region of interest" description="Disordered" evidence="10">
    <location>
        <begin position="100"/>
        <end position="141"/>
    </location>
</feature>
<dbReference type="PROSITE" id="PS00717">
    <property type="entry name" value="SIGMA54_1"/>
    <property type="match status" value="1"/>
</dbReference>
<organism evidence="13 14">
    <name type="scientific">Ahrensia marina</name>
    <dbReference type="NCBI Taxonomy" id="1514904"/>
    <lineage>
        <taxon>Bacteria</taxon>
        <taxon>Pseudomonadati</taxon>
        <taxon>Pseudomonadota</taxon>
        <taxon>Alphaproteobacteria</taxon>
        <taxon>Hyphomicrobiales</taxon>
        <taxon>Ahrensiaceae</taxon>
        <taxon>Ahrensia</taxon>
    </lineage>
</organism>
<dbReference type="InterPro" id="IPR007046">
    <property type="entry name" value="RNA_pol_sigma_54_core-bd"/>
</dbReference>
<dbReference type="Pfam" id="PF04552">
    <property type="entry name" value="Sigma54_DBD"/>
    <property type="match status" value="1"/>
</dbReference>
<dbReference type="Proteomes" id="UP000038011">
    <property type="component" value="Unassembled WGS sequence"/>
</dbReference>
<evidence type="ECO:0000256" key="10">
    <source>
        <dbReference type="SAM" id="MobiDB-lite"/>
    </source>
</evidence>
<dbReference type="PANTHER" id="PTHR32248">
    <property type="entry name" value="RNA POLYMERASE SIGMA-54 FACTOR"/>
    <property type="match status" value="1"/>
</dbReference>
<dbReference type="NCBIfam" id="TIGR02395">
    <property type="entry name" value="rpoN_sigma"/>
    <property type="match status" value="1"/>
</dbReference>
<dbReference type="InterPro" id="IPR038709">
    <property type="entry name" value="RpoN_core-bd_sf"/>
</dbReference>
<keyword evidence="14" id="KW-1185">Reference proteome</keyword>